<keyword evidence="3" id="KW-1185">Reference proteome</keyword>
<dbReference type="Pfam" id="PF04018">
    <property type="entry name" value="VCA0040-like"/>
    <property type="match status" value="1"/>
</dbReference>
<feature type="transmembrane region" description="Helical" evidence="1">
    <location>
        <begin position="83"/>
        <end position="101"/>
    </location>
</feature>
<gene>
    <name evidence="2" type="ORF">J416_11055</name>
</gene>
<dbReference type="Proteomes" id="UP000012283">
    <property type="component" value="Unassembled WGS sequence"/>
</dbReference>
<dbReference type="AlphaFoldDB" id="N4WJN1"/>
<proteinExistence type="predicted"/>
<name>N4WJN1_9BACI</name>
<dbReference type="STRING" id="1308866.J416_11055"/>
<dbReference type="EMBL" id="APML01000046">
    <property type="protein sequence ID" value="ENH96377.1"/>
    <property type="molecule type" value="Genomic_DNA"/>
</dbReference>
<evidence type="ECO:0008006" key="4">
    <source>
        <dbReference type="Google" id="ProtNLM"/>
    </source>
</evidence>
<feature type="transmembrane region" description="Helical" evidence="1">
    <location>
        <begin position="243"/>
        <end position="264"/>
    </location>
</feature>
<feature type="transmembrane region" description="Helical" evidence="1">
    <location>
        <begin position="143"/>
        <end position="162"/>
    </location>
</feature>
<evidence type="ECO:0000313" key="3">
    <source>
        <dbReference type="Proteomes" id="UP000012283"/>
    </source>
</evidence>
<reference evidence="2 3" key="1">
    <citation type="submission" date="2013-03" db="EMBL/GenBank/DDBJ databases">
        <title>Draft genome sequence of Gracibacillus halophilus YIM-C55.5, a moderately halophilic and thermophilic organism from the Xiaochaidamu salt lake.</title>
        <authorList>
            <person name="Sugumar T."/>
            <person name="Polireddy D.R."/>
            <person name="Antony A."/>
            <person name="Madhava Y.R."/>
            <person name="Sivakumar N."/>
        </authorList>
    </citation>
    <scope>NUCLEOTIDE SEQUENCE [LARGE SCALE GENOMIC DNA]</scope>
    <source>
        <strain evidence="2 3">YIM-C55.5</strain>
    </source>
</reference>
<sequence>MEWRNIYRGLFMGASDAVPGVSGGTIAVVLGIYDRLIEAVNGFFSKDVKKHLSFLIPLGIGVLISLFALANVMEWLFKNHPQPTQFAFLGLIIGVLPFLYRQSNMKGNASGKHVLMFLIGVCLVGSLAFLQEGDATIVTDYQASTYLWLFASGFIASAAMILPGISGSFLLYVIGSYWTIMNAITTLNLLVLGLIGMGVVLGILSMSKIIHYFISRFPIGTYVLVIGMVVGSVFVIFPGWPTAFVPMIICIGTFALGLFIAYLLGRIEYR</sequence>
<comment type="caution">
    <text evidence="2">The sequence shown here is derived from an EMBL/GenBank/DDBJ whole genome shotgun (WGS) entry which is preliminary data.</text>
</comment>
<dbReference type="InterPro" id="IPR007163">
    <property type="entry name" value="VCA0040-like"/>
</dbReference>
<organism evidence="2 3">
    <name type="scientific">Gracilibacillus halophilus YIM-C55.5</name>
    <dbReference type="NCBI Taxonomy" id="1308866"/>
    <lineage>
        <taxon>Bacteria</taxon>
        <taxon>Bacillati</taxon>
        <taxon>Bacillota</taxon>
        <taxon>Bacilli</taxon>
        <taxon>Bacillales</taxon>
        <taxon>Bacillaceae</taxon>
        <taxon>Gracilibacillus</taxon>
    </lineage>
</organism>
<feature type="transmembrane region" description="Helical" evidence="1">
    <location>
        <begin position="6"/>
        <end position="33"/>
    </location>
</feature>
<keyword evidence="1" id="KW-0472">Membrane</keyword>
<keyword evidence="1" id="KW-1133">Transmembrane helix</keyword>
<evidence type="ECO:0000313" key="2">
    <source>
        <dbReference type="EMBL" id="ENH96377.1"/>
    </source>
</evidence>
<dbReference type="PATRIC" id="fig|1308866.3.peg.2241"/>
<keyword evidence="1" id="KW-0812">Transmembrane</keyword>
<dbReference type="OrthoDB" id="9793746at2"/>
<dbReference type="PANTHER" id="PTHR37308">
    <property type="entry name" value="INTEGRAL MEMBRANE PROTEIN"/>
    <property type="match status" value="1"/>
</dbReference>
<dbReference type="PANTHER" id="PTHR37308:SF1">
    <property type="entry name" value="POLYPRENYL-PHOSPHATE TRANSPORTER"/>
    <property type="match status" value="1"/>
</dbReference>
<feature type="transmembrane region" description="Helical" evidence="1">
    <location>
        <begin position="54"/>
        <end position="77"/>
    </location>
</feature>
<feature type="transmembrane region" description="Helical" evidence="1">
    <location>
        <begin position="190"/>
        <end position="207"/>
    </location>
</feature>
<evidence type="ECO:0000256" key="1">
    <source>
        <dbReference type="SAM" id="Phobius"/>
    </source>
</evidence>
<feature type="transmembrane region" description="Helical" evidence="1">
    <location>
        <begin position="219"/>
        <end position="237"/>
    </location>
</feature>
<feature type="transmembrane region" description="Helical" evidence="1">
    <location>
        <begin position="113"/>
        <end position="131"/>
    </location>
</feature>
<protein>
    <recommendedName>
        <fullName evidence="4">DUF368 domain-containing protein</fullName>
    </recommendedName>
</protein>
<dbReference type="RefSeq" id="WP_003470816.1">
    <property type="nucleotide sequence ID" value="NZ_APML01000046.1"/>
</dbReference>
<accession>N4WJN1</accession>
<dbReference type="eggNOG" id="COG2035">
    <property type="taxonomic scope" value="Bacteria"/>
</dbReference>